<dbReference type="RefSeq" id="WP_013167496.1">
    <property type="nucleotide sequence ID" value="NC_014217.1"/>
</dbReference>
<name>D7A5A4_ANCN5</name>
<keyword evidence="2" id="KW-1185">Reference proteome</keyword>
<evidence type="ECO:0000313" key="1">
    <source>
        <dbReference type="EMBL" id="ADH89992.1"/>
    </source>
</evidence>
<accession>D7A5A4</accession>
<evidence type="ECO:0000313" key="2">
    <source>
        <dbReference type="Proteomes" id="UP000006633"/>
    </source>
</evidence>
<dbReference type="OrthoDB" id="8455006at2"/>
<sequence>METTQIPPALIPPLRLRVGNGLVDIATLDEALLFAEENPHPKGDYEGMIRRLQGAHETEDIIEAGNAFRWWAESNALVVEPGLPE</sequence>
<reference evidence="1 2" key="1">
    <citation type="journal article" date="2012" name="Stand. Genomic Sci.">
        <title>Complete genome sequence of the facultatively chemolithoautotrophic and methylotrophic alpha Proteobacterium Starkeya novella type strain (ATCC 8093(T)).</title>
        <authorList>
            <person name="Kappler U."/>
            <person name="Davenport K."/>
            <person name="Beatson S."/>
            <person name="Lucas S."/>
            <person name="Lapidus A."/>
            <person name="Copeland A."/>
            <person name="Berry K.W."/>
            <person name="Glavina Del Rio T."/>
            <person name="Hammon N."/>
            <person name="Dalin E."/>
            <person name="Tice H."/>
            <person name="Pitluck S."/>
            <person name="Richardson P."/>
            <person name="Bruce D."/>
            <person name="Goodwin L.A."/>
            <person name="Han C."/>
            <person name="Tapia R."/>
            <person name="Detter J.C."/>
            <person name="Chang Y.J."/>
            <person name="Jeffries C.D."/>
            <person name="Land M."/>
            <person name="Hauser L."/>
            <person name="Kyrpides N.C."/>
            <person name="Goker M."/>
            <person name="Ivanova N."/>
            <person name="Klenk H.P."/>
            <person name="Woyke T."/>
        </authorList>
    </citation>
    <scope>NUCLEOTIDE SEQUENCE [LARGE SCALE GENOMIC DNA]</scope>
    <source>
        <strain evidence="2">ATCC 8093 / DSM 506 / JCM 20403 / CCM 1077 / IAM 12100 / NBRC 12443 / NCIMB 10456</strain>
    </source>
</reference>
<gene>
    <name evidence="1" type="ordered locus">Snov_2703</name>
</gene>
<dbReference type="KEGG" id="sno:Snov_2703"/>
<dbReference type="AlphaFoldDB" id="D7A5A4"/>
<dbReference type="EMBL" id="CP002026">
    <property type="protein sequence ID" value="ADH89992.1"/>
    <property type="molecule type" value="Genomic_DNA"/>
</dbReference>
<organism evidence="1 2">
    <name type="scientific">Ancylobacter novellus (strain ATCC 8093 / DSM 506 / JCM 20403 / CCM 1077 / IAM 12100 / NBRC 12443 / NCIMB 10456)</name>
    <name type="common">Starkeya novella</name>
    <dbReference type="NCBI Taxonomy" id="639283"/>
    <lineage>
        <taxon>Bacteria</taxon>
        <taxon>Pseudomonadati</taxon>
        <taxon>Pseudomonadota</taxon>
        <taxon>Alphaproteobacteria</taxon>
        <taxon>Hyphomicrobiales</taxon>
        <taxon>Xanthobacteraceae</taxon>
        <taxon>Ancylobacter</taxon>
    </lineage>
</organism>
<dbReference type="Proteomes" id="UP000006633">
    <property type="component" value="Chromosome"/>
</dbReference>
<proteinExistence type="predicted"/>
<dbReference type="eggNOG" id="ENOG50315AR">
    <property type="taxonomic scope" value="Bacteria"/>
</dbReference>
<dbReference type="HOGENOM" id="CLU_2511081_0_0_5"/>
<protein>
    <submittedName>
        <fullName evidence="1">Uncharacterized protein</fullName>
    </submittedName>
</protein>